<dbReference type="AlphaFoldDB" id="A0A918SY01"/>
<evidence type="ECO:0008006" key="3">
    <source>
        <dbReference type="Google" id="ProtNLM"/>
    </source>
</evidence>
<dbReference type="Pfam" id="PF07759">
    <property type="entry name" value="DUF1615"/>
    <property type="match status" value="1"/>
</dbReference>
<reference evidence="1" key="1">
    <citation type="journal article" date="2014" name="Int. J. Syst. Evol. Microbiol.">
        <title>Complete genome sequence of Corynebacterium casei LMG S-19264T (=DSM 44701T), isolated from a smear-ripened cheese.</title>
        <authorList>
            <consortium name="US DOE Joint Genome Institute (JGI-PGF)"/>
            <person name="Walter F."/>
            <person name="Albersmeier A."/>
            <person name="Kalinowski J."/>
            <person name="Ruckert C."/>
        </authorList>
    </citation>
    <scope>NUCLEOTIDE SEQUENCE</scope>
    <source>
        <strain evidence="1">KCTC 23077</strain>
    </source>
</reference>
<keyword evidence="2" id="KW-1185">Reference proteome</keyword>
<evidence type="ECO:0000313" key="2">
    <source>
        <dbReference type="Proteomes" id="UP000646426"/>
    </source>
</evidence>
<dbReference type="Proteomes" id="UP000646426">
    <property type="component" value="Unassembled WGS sequence"/>
</dbReference>
<sequence length="385" mass="42994">MRTAQTPKFSILPALSVPAPVRRRAFGLVAAFALLAACDRGPEPPTPAEVRARISHLLPATLADRGDWAYDIERAFSSLEIEPSDSNVCSVLAITAQESSFAPDPVVPGLAKIARKEIDRRAERMRVPAFVVRAALQLESPDGRTWEQRIAAVRTEKQLNTLFEELIDALPMGRRLFSGVNPVRTGGPMQVSISFAEAHARQHRYPYSSERSIRREVFTRRGGLYFGIAHLLAYPASYPSPLYRFADFNAGRYASRNAGFQNAVSKISGVALALDGDLLHHNEGSDAVSRTEAAVRSIARMHWDMTDADIRRALNKSGSHAFEDTDLYQHVFSLAERKRGKPLPRQSIPRITLESPKITRKLTTEWFATRVDARYRRCMAKARRS</sequence>
<evidence type="ECO:0000313" key="1">
    <source>
        <dbReference type="EMBL" id="GHA72714.1"/>
    </source>
</evidence>
<organism evidence="1 2">
    <name type="scientific">Cognatilysobacter bugurensis</name>
    <dbReference type="NCBI Taxonomy" id="543356"/>
    <lineage>
        <taxon>Bacteria</taxon>
        <taxon>Pseudomonadati</taxon>
        <taxon>Pseudomonadota</taxon>
        <taxon>Gammaproteobacteria</taxon>
        <taxon>Lysobacterales</taxon>
        <taxon>Lysobacteraceae</taxon>
        <taxon>Cognatilysobacter</taxon>
    </lineage>
</organism>
<name>A0A918SY01_9GAMM</name>
<proteinExistence type="predicted"/>
<dbReference type="InterPro" id="IPR011673">
    <property type="entry name" value="DUF1615"/>
</dbReference>
<protein>
    <recommendedName>
        <fullName evidence="3">DUF1615 domain-containing protein</fullName>
    </recommendedName>
</protein>
<accession>A0A918SY01</accession>
<comment type="caution">
    <text evidence="1">The sequence shown here is derived from an EMBL/GenBank/DDBJ whole genome shotgun (WGS) entry which is preliminary data.</text>
</comment>
<reference evidence="1" key="2">
    <citation type="submission" date="2020-09" db="EMBL/GenBank/DDBJ databases">
        <authorList>
            <person name="Sun Q."/>
            <person name="Kim S."/>
        </authorList>
    </citation>
    <scope>NUCLEOTIDE SEQUENCE</scope>
    <source>
        <strain evidence="1">KCTC 23077</strain>
    </source>
</reference>
<gene>
    <name evidence="1" type="ORF">GCM10007067_06570</name>
</gene>
<dbReference type="EMBL" id="BMYD01000001">
    <property type="protein sequence ID" value="GHA72714.1"/>
    <property type="molecule type" value="Genomic_DNA"/>
</dbReference>